<dbReference type="AlphaFoldDB" id="A0A2N5WB12"/>
<accession>A0A2N5WB12</accession>
<keyword evidence="4" id="KW-1133">Transmembrane helix</keyword>
<feature type="transmembrane region" description="Helical" evidence="4">
    <location>
        <begin position="167"/>
        <end position="185"/>
    </location>
</feature>
<dbReference type="SMART" id="SM00421">
    <property type="entry name" value="HTH_LUXR"/>
    <property type="match status" value="1"/>
</dbReference>
<dbReference type="EMBL" id="PKRZ01000001">
    <property type="protein sequence ID" value="PLW59419.1"/>
    <property type="molecule type" value="Genomic_DNA"/>
</dbReference>
<sequence length="328" mass="38781">MMFNYIYTTFLTILYTVVMSLSLSLYLKERKKNYLLVSLYFLLLILNGLIVTMSETFQIFANDYNRQFMVNPIIETIYYLASFGIALKLVTELFEEKIKTYQYGIYIVFALWLIVVPFMANSALKVWLYYFPSQLLTVYLGIYLLIHNRKMIPKSSLGKYVKLIGSLAIIFGLAIVVEDTFIIYFRDIYHTNMLKIHNRNVSEDIFHISLCLIAIKYFVTNYQKGDEEVAVIDIRNEKNETNDSVSNFEEDEYYFERFMDKYGITQREGEILELLLQRKHNQEIANQLYLSLGTVKTHTHNIFIKLQVEKRSEVCEVWEAFEKSELTQ</sequence>
<gene>
    <name evidence="6" type="ORF">CYU10_000280</name>
</gene>
<dbReference type="PANTHER" id="PTHR44688">
    <property type="entry name" value="DNA-BINDING TRANSCRIPTIONAL ACTIVATOR DEVR_DOSR"/>
    <property type="match status" value="1"/>
</dbReference>
<dbReference type="PANTHER" id="PTHR44688:SF25">
    <property type="entry name" value="HTH LUXR-TYPE DOMAIN-CONTAINING PROTEIN"/>
    <property type="match status" value="1"/>
</dbReference>
<dbReference type="Proteomes" id="UP000234865">
    <property type="component" value="Unassembled WGS sequence"/>
</dbReference>
<evidence type="ECO:0000256" key="4">
    <source>
        <dbReference type="SAM" id="Phobius"/>
    </source>
</evidence>
<dbReference type="Pfam" id="PF00196">
    <property type="entry name" value="GerE"/>
    <property type="match status" value="1"/>
</dbReference>
<feature type="domain" description="HTH luxR-type" evidence="5">
    <location>
        <begin position="261"/>
        <end position="320"/>
    </location>
</feature>
<proteinExistence type="predicted"/>
<evidence type="ECO:0000256" key="3">
    <source>
        <dbReference type="ARBA" id="ARBA00023163"/>
    </source>
</evidence>
<evidence type="ECO:0000313" key="6">
    <source>
        <dbReference type="EMBL" id="PLW59419.1"/>
    </source>
</evidence>
<dbReference type="Gene3D" id="1.10.10.10">
    <property type="entry name" value="Winged helix-like DNA-binding domain superfamily/Winged helix DNA-binding domain"/>
    <property type="match status" value="1"/>
</dbReference>
<feature type="transmembrane region" description="Helical" evidence="4">
    <location>
        <begin position="34"/>
        <end position="53"/>
    </location>
</feature>
<dbReference type="GO" id="GO:0006355">
    <property type="term" value="P:regulation of DNA-templated transcription"/>
    <property type="evidence" value="ECO:0007669"/>
    <property type="project" value="InterPro"/>
</dbReference>
<protein>
    <submittedName>
        <fullName evidence="6">DNA-binding transcriptional regulator CsgD</fullName>
    </submittedName>
</protein>
<keyword evidence="4" id="KW-0812">Transmembrane</keyword>
<evidence type="ECO:0000313" key="7">
    <source>
        <dbReference type="Proteomes" id="UP000234865"/>
    </source>
</evidence>
<keyword evidence="3" id="KW-0804">Transcription</keyword>
<comment type="caution">
    <text evidence="6">The sequence shown here is derived from an EMBL/GenBank/DDBJ whole genome shotgun (WGS) entry which is preliminary data.</text>
</comment>
<feature type="transmembrane region" description="Helical" evidence="4">
    <location>
        <begin position="6"/>
        <end position="27"/>
    </location>
</feature>
<dbReference type="GO" id="GO:0003677">
    <property type="term" value="F:DNA binding"/>
    <property type="evidence" value="ECO:0007669"/>
    <property type="project" value="UniProtKB-KW"/>
</dbReference>
<dbReference type="PRINTS" id="PR00038">
    <property type="entry name" value="HTHLUXR"/>
</dbReference>
<evidence type="ECO:0000256" key="1">
    <source>
        <dbReference type="ARBA" id="ARBA00023015"/>
    </source>
</evidence>
<dbReference type="SUPFAM" id="SSF46894">
    <property type="entry name" value="C-terminal effector domain of the bipartite response regulators"/>
    <property type="match status" value="1"/>
</dbReference>
<dbReference type="InterPro" id="IPR016032">
    <property type="entry name" value="Sig_transdc_resp-reg_C-effctor"/>
</dbReference>
<dbReference type="InterPro" id="IPR036388">
    <property type="entry name" value="WH-like_DNA-bd_sf"/>
</dbReference>
<organism evidence="6 7">
    <name type="scientific">Lactococcus lactis subsp. lactis</name>
    <name type="common">Streptococcus lactis</name>
    <dbReference type="NCBI Taxonomy" id="1360"/>
    <lineage>
        <taxon>Bacteria</taxon>
        <taxon>Bacillati</taxon>
        <taxon>Bacillota</taxon>
        <taxon>Bacilli</taxon>
        <taxon>Lactobacillales</taxon>
        <taxon>Streptococcaceae</taxon>
        <taxon>Lactococcus</taxon>
    </lineage>
</organism>
<name>A0A2N5WB12_LACLL</name>
<feature type="transmembrane region" description="Helical" evidence="4">
    <location>
        <begin position="126"/>
        <end position="146"/>
    </location>
</feature>
<dbReference type="CDD" id="cd06170">
    <property type="entry name" value="LuxR_C_like"/>
    <property type="match status" value="1"/>
</dbReference>
<keyword evidence="4" id="KW-0472">Membrane</keyword>
<feature type="transmembrane region" description="Helical" evidence="4">
    <location>
        <begin position="103"/>
        <end position="120"/>
    </location>
</feature>
<evidence type="ECO:0000259" key="5">
    <source>
        <dbReference type="SMART" id="SM00421"/>
    </source>
</evidence>
<evidence type="ECO:0000256" key="2">
    <source>
        <dbReference type="ARBA" id="ARBA00023125"/>
    </source>
</evidence>
<reference evidence="7" key="1">
    <citation type="submission" date="2016-08" db="EMBL/GenBank/DDBJ databases">
        <title>Comparative genomics of Lactococcus lactis strain WFLU12 isolated from the gastrointestinal tract of wild olive flounder (Paralichythys olivaceus).</title>
        <authorList>
            <person name="Nguyen T.L."/>
            <person name="Kim D.-H."/>
        </authorList>
    </citation>
    <scope>NUCLEOTIDE SEQUENCE [LARGE SCALE GENOMIC DNA]</scope>
    <source>
        <strain evidence="7">WFLU12</strain>
    </source>
</reference>
<keyword evidence="1" id="KW-0805">Transcription regulation</keyword>
<keyword evidence="2 6" id="KW-0238">DNA-binding</keyword>
<feature type="transmembrane region" description="Helical" evidence="4">
    <location>
        <begin position="73"/>
        <end position="91"/>
    </location>
</feature>
<dbReference type="InterPro" id="IPR000792">
    <property type="entry name" value="Tscrpt_reg_LuxR_C"/>
</dbReference>